<dbReference type="Pfam" id="PF01323">
    <property type="entry name" value="DSBA"/>
    <property type="match status" value="1"/>
</dbReference>
<dbReference type="SUPFAM" id="SSF52833">
    <property type="entry name" value="Thioredoxin-like"/>
    <property type="match status" value="1"/>
</dbReference>
<evidence type="ECO:0000313" key="3">
    <source>
        <dbReference type="Proteomes" id="UP000235005"/>
    </source>
</evidence>
<dbReference type="RefSeq" id="WP_075999996.1">
    <property type="nucleotide sequence ID" value="NZ_PKUS01000008.1"/>
</dbReference>
<name>A0A2N5X420_9GAMM</name>
<dbReference type="PANTHER" id="PTHR13887">
    <property type="entry name" value="GLUTATHIONE S-TRANSFERASE KAPPA"/>
    <property type="match status" value="1"/>
</dbReference>
<dbReference type="Gene3D" id="3.40.30.10">
    <property type="entry name" value="Glutaredoxin"/>
    <property type="match status" value="1"/>
</dbReference>
<proteinExistence type="predicted"/>
<protein>
    <submittedName>
        <fullName evidence="2">Disulfide bond formation protein DsbA</fullName>
    </submittedName>
</protein>
<evidence type="ECO:0000259" key="1">
    <source>
        <dbReference type="Pfam" id="PF01323"/>
    </source>
</evidence>
<dbReference type="AlphaFoldDB" id="A0A2N5X420"/>
<accession>A0A2N5X420</accession>
<dbReference type="InterPro" id="IPR001853">
    <property type="entry name" value="DSBA-like_thioredoxin_dom"/>
</dbReference>
<dbReference type="PANTHER" id="PTHR13887:SF41">
    <property type="entry name" value="THIOREDOXIN SUPERFAMILY PROTEIN"/>
    <property type="match status" value="1"/>
</dbReference>
<dbReference type="EMBL" id="PKUS01000008">
    <property type="protein sequence ID" value="PLW69223.1"/>
    <property type="molecule type" value="Genomic_DNA"/>
</dbReference>
<keyword evidence="3" id="KW-1185">Reference proteome</keyword>
<reference evidence="2 3" key="1">
    <citation type="submission" date="2018-01" db="EMBL/GenBank/DDBJ databases">
        <title>The draft genome sequence of Halioglobus lutimaris HF004.</title>
        <authorList>
            <person name="Du Z.-J."/>
            <person name="Shi M.-J."/>
        </authorList>
    </citation>
    <scope>NUCLEOTIDE SEQUENCE [LARGE SCALE GENOMIC DNA]</scope>
    <source>
        <strain evidence="2 3">HF004</strain>
    </source>
</reference>
<organism evidence="2 3">
    <name type="scientific">Pseudohalioglobus lutimaris</name>
    <dbReference type="NCBI Taxonomy" id="1737061"/>
    <lineage>
        <taxon>Bacteria</taxon>
        <taxon>Pseudomonadati</taxon>
        <taxon>Pseudomonadota</taxon>
        <taxon>Gammaproteobacteria</taxon>
        <taxon>Cellvibrionales</taxon>
        <taxon>Halieaceae</taxon>
        <taxon>Pseudohalioglobus</taxon>
    </lineage>
</organism>
<dbReference type="OrthoDB" id="9799122at2"/>
<feature type="domain" description="DSBA-like thioredoxin" evidence="1">
    <location>
        <begin position="10"/>
        <end position="202"/>
    </location>
</feature>
<dbReference type="GO" id="GO:0016491">
    <property type="term" value="F:oxidoreductase activity"/>
    <property type="evidence" value="ECO:0007669"/>
    <property type="project" value="InterPro"/>
</dbReference>
<evidence type="ECO:0000313" key="2">
    <source>
        <dbReference type="EMBL" id="PLW69223.1"/>
    </source>
</evidence>
<dbReference type="Proteomes" id="UP000235005">
    <property type="component" value="Unassembled WGS sequence"/>
</dbReference>
<sequence>MSTNNSDIIIDYYSDVLCVWAWIAQHRLEQLEKQWGKQIKVQHHFVDIFGDCELKIPQRWGEKDGFENFGKHVRESAAPFEMATVHPELWEKNRPRSSAQAHLLLCAVSLTNSAEAMAATALRIRRAFFCEAQNVSNMDLLLDLAEEQGSARDSILAALNDGSAIAALMSDLCRAKELGVNGSPTWILNSGRQVLYGNVGYRILNANIEELLKHPADEASWC</sequence>
<dbReference type="InterPro" id="IPR036249">
    <property type="entry name" value="Thioredoxin-like_sf"/>
</dbReference>
<comment type="caution">
    <text evidence="2">The sequence shown here is derived from an EMBL/GenBank/DDBJ whole genome shotgun (WGS) entry which is preliminary data.</text>
</comment>
<gene>
    <name evidence="2" type="ORF">C0039_09180</name>
</gene>